<reference evidence="1 2" key="1">
    <citation type="submission" date="2023-03" db="EMBL/GenBank/DDBJ databases">
        <title>Isolation and description of six Streptomyces strains from soil environments, able to metabolize different microbial glucans.</title>
        <authorList>
            <person name="Widen T."/>
            <person name="Larsbrink J."/>
        </authorList>
    </citation>
    <scope>NUCLEOTIDE SEQUENCE [LARGE SCALE GENOMIC DNA]</scope>
    <source>
        <strain evidence="1 2">Alt3</strain>
        <plasmid evidence="1 2">unnamed1</plasmid>
    </source>
</reference>
<keyword evidence="2" id="KW-1185">Reference proteome</keyword>
<organism evidence="1 2">
    <name type="scientific">Streptomyces glycanivorans</name>
    <dbReference type="NCBI Taxonomy" id="3033808"/>
    <lineage>
        <taxon>Bacteria</taxon>
        <taxon>Bacillati</taxon>
        <taxon>Actinomycetota</taxon>
        <taxon>Actinomycetes</taxon>
        <taxon>Kitasatosporales</taxon>
        <taxon>Streptomycetaceae</taxon>
        <taxon>Streptomyces</taxon>
    </lineage>
</organism>
<protein>
    <recommendedName>
        <fullName evidence="3">Radical SAM protein</fullName>
    </recommendedName>
</protein>
<dbReference type="Proteomes" id="UP001224433">
    <property type="component" value="Plasmid unnamed1"/>
</dbReference>
<accession>A0ABY9JT48</accession>
<proteinExistence type="predicted"/>
<evidence type="ECO:0008006" key="3">
    <source>
        <dbReference type="Google" id="ProtNLM"/>
    </source>
</evidence>
<sequence length="53" mass="6214">MADDLHTRYMRAADIWDAYRAGCTTCQHDTRCAAGVRLFERFTRLQDAYLNRS</sequence>
<evidence type="ECO:0000313" key="2">
    <source>
        <dbReference type="Proteomes" id="UP001224433"/>
    </source>
</evidence>
<dbReference type="RefSeq" id="WP_306105268.1">
    <property type="nucleotide sequence ID" value="NZ_CP120984.1"/>
</dbReference>
<gene>
    <name evidence="1" type="ORF">P8A20_37250</name>
</gene>
<geneLocation type="plasmid" evidence="1 2">
    <name>unnamed1</name>
</geneLocation>
<keyword evidence="1" id="KW-0614">Plasmid</keyword>
<dbReference type="EMBL" id="CP120984">
    <property type="protein sequence ID" value="WLQ69192.1"/>
    <property type="molecule type" value="Genomic_DNA"/>
</dbReference>
<evidence type="ECO:0000313" key="1">
    <source>
        <dbReference type="EMBL" id="WLQ69192.1"/>
    </source>
</evidence>
<name>A0ABY9JT48_9ACTN</name>